<reference evidence="1" key="1">
    <citation type="journal article" date="2021" name="PeerJ">
        <title>Extensive microbial diversity within the chicken gut microbiome revealed by metagenomics and culture.</title>
        <authorList>
            <person name="Gilroy R."/>
            <person name="Ravi A."/>
            <person name="Getino M."/>
            <person name="Pursley I."/>
            <person name="Horton D.L."/>
            <person name="Alikhan N.F."/>
            <person name="Baker D."/>
            <person name="Gharbi K."/>
            <person name="Hall N."/>
            <person name="Watson M."/>
            <person name="Adriaenssens E.M."/>
            <person name="Foster-Nyarko E."/>
            <person name="Jarju S."/>
            <person name="Secka A."/>
            <person name="Antonio M."/>
            <person name="Oren A."/>
            <person name="Chaudhuri R.R."/>
            <person name="La Ragione R."/>
            <person name="Hildebrand F."/>
            <person name="Pallen M.J."/>
        </authorList>
    </citation>
    <scope>NUCLEOTIDE SEQUENCE</scope>
    <source>
        <strain evidence="1">CHK156-179</strain>
    </source>
</reference>
<gene>
    <name evidence="1" type="ORF">H9797_05720</name>
</gene>
<evidence type="ECO:0000313" key="2">
    <source>
        <dbReference type="Proteomes" id="UP000824221"/>
    </source>
</evidence>
<dbReference type="AlphaFoldDB" id="A0A9D2H3N0"/>
<evidence type="ECO:0000313" key="1">
    <source>
        <dbReference type="EMBL" id="HJA02856.1"/>
    </source>
</evidence>
<comment type="caution">
    <text evidence="1">The sequence shown here is derived from an EMBL/GenBank/DDBJ whole genome shotgun (WGS) entry which is preliminary data.</text>
</comment>
<protein>
    <submittedName>
        <fullName evidence="1">Uncharacterized protein</fullName>
    </submittedName>
</protein>
<name>A0A9D2H3N0_9FIRM</name>
<accession>A0A9D2H3N0</accession>
<dbReference type="Proteomes" id="UP000824221">
    <property type="component" value="Unassembled WGS sequence"/>
</dbReference>
<proteinExistence type="predicted"/>
<dbReference type="EMBL" id="DXAJ01000086">
    <property type="protein sequence ID" value="HJA02856.1"/>
    <property type="molecule type" value="Genomic_DNA"/>
</dbReference>
<organism evidence="1 2">
    <name type="scientific">Candidatus Gallimonas gallistercoris</name>
    <dbReference type="NCBI Taxonomy" id="2838602"/>
    <lineage>
        <taxon>Bacteria</taxon>
        <taxon>Bacillati</taxon>
        <taxon>Bacillota</taxon>
        <taxon>Clostridia</taxon>
        <taxon>Candidatus Gallimonas</taxon>
    </lineage>
</organism>
<reference evidence="1" key="2">
    <citation type="submission" date="2021-04" db="EMBL/GenBank/DDBJ databases">
        <authorList>
            <person name="Gilroy R."/>
        </authorList>
    </citation>
    <scope>NUCLEOTIDE SEQUENCE</scope>
    <source>
        <strain evidence="1">CHK156-179</strain>
    </source>
</reference>
<sequence length="185" mass="21649">MNTLQQVLLLDIEEFFCYVKSIRYGYQDTERKIHIISLSDNYADMKERGRYVFSSPEEVVKNNCGWCWDVAELIACYCEYNRIEYKKFFLEYRSSELHQTHTQIFVCHKGQWYEAPDNTSPLNFGEAGCVDAKKCVLTLIESFVAYLKSVLKEKYDEAAFLVKEVTCPVPNGISEEEYLELVRHG</sequence>